<feature type="transmembrane region" description="Helical" evidence="1">
    <location>
        <begin position="185"/>
        <end position="207"/>
    </location>
</feature>
<feature type="transmembrane region" description="Helical" evidence="1">
    <location>
        <begin position="305"/>
        <end position="324"/>
    </location>
</feature>
<evidence type="ECO:0000313" key="3">
    <source>
        <dbReference type="Proteomes" id="UP000268321"/>
    </source>
</evidence>
<protein>
    <recommendedName>
        <fullName evidence="4">Cation efflux protein</fullName>
    </recommendedName>
</protein>
<dbReference type="AlphaFoldDB" id="A0A4P9Z9A8"/>
<feature type="transmembrane region" description="Helical" evidence="1">
    <location>
        <begin position="239"/>
        <end position="260"/>
    </location>
</feature>
<dbReference type="OrthoDB" id="5382797at2759"/>
<sequence>MDTKRLLGSFGSFSNYRPPSPKTSPLWHGLAPAKQCAFNFKPQELGDSLSPGPVLKPAHRKGHRYKHSSVSTNLFQEPERAADANQQPGLIIDLFLIPTVRELLGSTLRSQKLKLVLAMAHALTAACVLLAGVRIGQPAFSTLAHLVFYDSLGSLIVACVDTMSNFQVWSQPSIALPFGLGRLEVLAGFALCTSLVMVGCDLVSHFLEEMVLQLVSAGDTAEHTAHGIHSVAAAAPNWLAYQLVLVLVLAVTWLLSVCIVEQTAITDLMEGGLRQAEKGPLDVKDGTSSRVKLLWKTIGKNPIRVLTVVDSLFLALVPVVPASLSGAFDFDMNDASTFVVAAVLCYVGWRSALTLGGILLISFPYSDYDYNVLKAAIYDKVLAHPSFKPSFTVHKIFLAKANPRLYVVGLEIILRGGSSEDESRLTLDVNKIVSVTIKEFDDESMVETTVSVA</sequence>
<keyword evidence="1" id="KW-1133">Transmembrane helix</keyword>
<reference evidence="3" key="1">
    <citation type="journal article" date="2018" name="Nat. Microbiol.">
        <title>Leveraging single-cell genomics to expand the fungal tree of life.</title>
        <authorList>
            <person name="Ahrendt S.R."/>
            <person name="Quandt C.A."/>
            <person name="Ciobanu D."/>
            <person name="Clum A."/>
            <person name="Salamov A."/>
            <person name="Andreopoulos B."/>
            <person name="Cheng J.F."/>
            <person name="Woyke T."/>
            <person name="Pelin A."/>
            <person name="Henrissat B."/>
            <person name="Reynolds N.K."/>
            <person name="Benny G.L."/>
            <person name="Smith M.E."/>
            <person name="James T.Y."/>
            <person name="Grigoriev I.V."/>
        </authorList>
    </citation>
    <scope>NUCLEOTIDE SEQUENCE [LARGE SCALE GENOMIC DNA]</scope>
    <source>
        <strain evidence="3">Baker2002</strain>
    </source>
</reference>
<feature type="transmembrane region" description="Helical" evidence="1">
    <location>
        <begin position="142"/>
        <end position="164"/>
    </location>
</feature>
<keyword evidence="1" id="KW-0812">Transmembrane</keyword>
<evidence type="ECO:0008006" key="4">
    <source>
        <dbReference type="Google" id="ProtNLM"/>
    </source>
</evidence>
<accession>A0A4P9Z9A8</accession>
<evidence type="ECO:0000313" key="2">
    <source>
        <dbReference type="EMBL" id="RKP28350.1"/>
    </source>
</evidence>
<keyword evidence="3" id="KW-1185">Reference proteome</keyword>
<name>A0A4P9Z9A8_9ASCO</name>
<gene>
    <name evidence="2" type="ORF">METBISCDRAFT_20767</name>
</gene>
<dbReference type="EMBL" id="ML004902">
    <property type="protein sequence ID" value="RKP28350.1"/>
    <property type="molecule type" value="Genomic_DNA"/>
</dbReference>
<keyword evidence="1" id="KW-0472">Membrane</keyword>
<evidence type="ECO:0000256" key="1">
    <source>
        <dbReference type="SAM" id="Phobius"/>
    </source>
</evidence>
<feature type="transmembrane region" description="Helical" evidence="1">
    <location>
        <begin position="115"/>
        <end position="136"/>
    </location>
</feature>
<feature type="transmembrane region" description="Helical" evidence="1">
    <location>
        <begin position="336"/>
        <end position="361"/>
    </location>
</feature>
<dbReference type="Proteomes" id="UP000268321">
    <property type="component" value="Unassembled WGS sequence"/>
</dbReference>
<proteinExistence type="predicted"/>
<organism evidence="2 3">
    <name type="scientific">Metschnikowia bicuspidata</name>
    <dbReference type="NCBI Taxonomy" id="27322"/>
    <lineage>
        <taxon>Eukaryota</taxon>
        <taxon>Fungi</taxon>
        <taxon>Dikarya</taxon>
        <taxon>Ascomycota</taxon>
        <taxon>Saccharomycotina</taxon>
        <taxon>Pichiomycetes</taxon>
        <taxon>Metschnikowiaceae</taxon>
        <taxon>Metschnikowia</taxon>
    </lineage>
</organism>